<evidence type="ECO:0000313" key="4">
    <source>
        <dbReference type="Proteomes" id="UP001500683"/>
    </source>
</evidence>
<sequence length="297" mass="32021">MRTEIAGAWARVGRVGVALVAAFGVVCGCDQGAERTPGAGPVSGGAVESTEKATQRATPKVAREPVVPRGTRAGYVVFDRESRRTVRAYRAHRVFRSASVVKILIALDHLERSREADPRLGPMLRSSDDAAATALWRRGGRGAIVERMARRMGLTDTRPPPADKPGFWGYTALSAADVVKTYRYLLERARPEHRDVVLRELRRATRRGTDGYDQYFGIPRAVPKPWAVKQGWSGFGQGASGVVPGDLGLGRPVLHTTGLVGPGERYVVAVLTLQPAGTSYPTAAARITALTRQVCAL</sequence>
<evidence type="ECO:0000259" key="2">
    <source>
        <dbReference type="Pfam" id="PF13354"/>
    </source>
</evidence>
<dbReference type="Gene3D" id="3.40.710.10">
    <property type="entry name" value="DD-peptidase/beta-lactamase superfamily"/>
    <property type="match status" value="1"/>
</dbReference>
<dbReference type="PANTHER" id="PTHR35333">
    <property type="entry name" value="BETA-LACTAMASE"/>
    <property type="match status" value="1"/>
</dbReference>
<dbReference type="InterPro" id="IPR000871">
    <property type="entry name" value="Beta-lactam_class-A"/>
</dbReference>
<proteinExistence type="predicted"/>
<protein>
    <recommendedName>
        <fullName evidence="2">Beta-lactamase class A catalytic domain-containing protein</fullName>
    </recommendedName>
</protein>
<keyword evidence="4" id="KW-1185">Reference proteome</keyword>
<accession>A0ABP7X6F1</accession>
<evidence type="ECO:0000256" key="1">
    <source>
        <dbReference type="SAM" id="MobiDB-lite"/>
    </source>
</evidence>
<evidence type="ECO:0000313" key="3">
    <source>
        <dbReference type="EMBL" id="GAA4105764.1"/>
    </source>
</evidence>
<reference evidence="4" key="1">
    <citation type="journal article" date="2019" name="Int. J. Syst. Evol. Microbiol.">
        <title>The Global Catalogue of Microorganisms (GCM) 10K type strain sequencing project: providing services to taxonomists for standard genome sequencing and annotation.</title>
        <authorList>
            <consortium name="The Broad Institute Genomics Platform"/>
            <consortium name="The Broad Institute Genome Sequencing Center for Infectious Disease"/>
            <person name="Wu L."/>
            <person name="Ma J."/>
        </authorList>
    </citation>
    <scope>NUCLEOTIDE SEQUENCE [LARGE SCALE GENOMIC DNA]</scope>
    <source>
        <strain evidence="4">JCM 16702</strain>
    </source>
</reference>
<organism evidence="3 4">
    <name type="scientific">Actinomadura miaoliensis</name>
    <dbReference type="NCBI Taxonomy" id="430685"/>
    <lineage>
        <taxon>Bacteria</taxon>
        <taxon>Bacillati</taxon>
        <taxon>Actinomycetota</taxon>
        <taxon>Actinomycetes</taxon>
        <taxon>Streptosporangiales</taxon>
        <taxon>Thermomonosporaceae</taxon>
        <taxon>Actinomadura</taxon>
    </lineage>
</organism>
<dbReference type="PROSITE" id="PS51257">
    <property type="entry name" value="PROKAR_LIPOPROTEIN"/>
    <property type="match status" value="1"/>
</dbReference>
<dbReference type="PANTHER" id="PTHR35333:SF3">
    <property type="entry name" value="BETA-LACTAMASE-TYPE TRANSPEPTIDASE FOLD CONTAINING PROTEIN"/>
    <property type="match status" value="1"/>
</dbReference>
<feature type="domain" description="Beta-lactamase class A catalytic" evidence="2">
    <location>
        <begin position="123"/>
        <end position="272"/>
    </location>
</feature>
<dbReference type="Pfam" id="PF13354">
    <property type="entry name" value="Beta-lactamase2"/>
    <property type="match status" value="1"/>
</dbReference>
<gene>
    <name evidence="3" type="ORF">GCM10022214_86210</name>
</gene>
<name>A0ABP7X6F1_9ACTN</name>
<comment type="caution">
    <text evidence="3">The sequence shown here is derived from an EMBL/GenBank/DDBJ whole genome shotgun (WGS) entry which is preliminary data.</text>
</comment>
<dbReference type="Proteomes" id="UP001500683">
    <property type="component" value="Unassembled WGS sequence"/>
</dbReference>
<dbReference type="InterPro" id="IPR045155">
    <property type="entry name" value="Beta-lactam_cat"/>
</dbReference>
<feature type="region of interest" description="Disordered" evidence="1">
    <location>
        <begin position="34"/>
        <end position="65"/>
    </location>
</feature>
<dbReference type="EMBL" id="BAAAZG010000084">
    <property type="protein sequence ID" value="GAA4105764.1"/>
    <property type="molecule type" value="Genomic_DNA"/>
</dbReference>
<dbReference type="InterPro" id="IPR012338">
    <property type="entry name" value="Beta-lactam/transpept-like"/>
</dbReference>
<dbReference type="SUPFAM" id="SSF56601">
    <property type="entry name" value="beta-lactamase/transpeptidase-like"/>
    <property type="match status" value="1"/>
</dbReference>